<reference evidence="2 3" key="1">
    <citation type="submission" date="2023-07" db="EMBL/GenBank/DDBJ databases">
        <title>Genomic Encyclopedia of Type Strains, Phase IV (KMG-IV): sequencing the most valuable type-strain genomes for metagenomic binning, comparative biology and taxonomic classification.</title>
        <authorList>
            <person name="Goeker M."/>
        </authorList>
    </citation>
    <scope>NUCLEOTIDE SEQUENCE [LARGE SCALE GENOMIC DNA]</scope>
    <source>
        <strain evidence="2 3">DSM 1112</strain>
    </source>
</reference>
<evidence type="ECO:0000313" key="3">
    <source>
        <dbReference type="Proteomes" id="UP001230207"/>
    </source>
</evidence>
<dbReference type="Pfam" id="PF17038">
    <property type="entry name" value="CBP_BcsN"/>
    <property type="match status" value="1"/>
</dbReference>
<dbReference type="RefSeq" id="WP_307227927.1">
    <property type="nucleotide sequence ID" value="NZ_JAUSVF010000001.1"/>
</dbReference>
<name>A0ABU0BQR5_9HYPH</name>
<gene>
    <name evidence="2" type="ORF">QO002_001360</name>
</gene>
<evidence type="ECO:0000256" key="1">
    <source>
        <dbReference type="SAM" id="SignalP"/>
    </source>
</evidence>
<organism evidence="2 3">
    <name type="scientific">Pararhizobium capsulatum DSM 1112</name>
    <dbReference type="NCBI Taxonomy" id="1121113"/>
    <lineage>
        <taxon>Bacteria</taxon>
        <taxon>Pseudomonadati</taxon>
        <taxon>Pseudomonadota</taxon>
        <taxon>Alphaproteobacteria</taxon>
        <taxon>Hyphomicrobiales</taxon>
        <taxon>Rhizobiaceae</taxon>
        <taxon>Rhizobium/Agrobacterium group</taxon>
        <taxon>Pararhizobium</taxon>
    </lineage>
</organism>
<protein>
    <recommendedName>
        <fullName evidence="4">Cellulose biosynthesis protein BcsN</fullName>
    </recommendedName>
</protein>
<evidence type="ECO:0008006" key="4">
    <source>
        <dbReference type="Google" id="ProtNLM"/>
    </source>
</evidence>
<keyword evidence="3" id="KW-1185">Reference proteome</keyword>
<dbReference type="InterPro" id="IPR031482">
    <property type="entry name" value="CBP_BcsN"/>
</dbReference>
<feature type="signal peptide" evidence="1">
    <location>
        <begin position="1"/>
        <end position="20"/>
    </location>
</feature>
<accession>A0ABU0BQR5</accession>
<dbReference type="PROSITE" id="PS51257">
    <property type="entry name" value="PROKAR_LIPOPROTEIN"/>
    <property type="match status" value="1"/>
</dbReference>
<proteinExistence type="predicted"/>
<evidence type="ECO:0000313" key="2">
    <source>
        <dbReference type="EMBL" id="MDQ0319222.1"/>
    </source>
</evidence>
<comment type="caution">
    <text evidence="2">The sequence shown here is derived from an EMBL/GenBank/DDBJ whole genome shotgun (WGS) entry which is preliminary data.</text>
</comment>
<sequence>MMKYLSFGLLALIVSGCTSVDDPFLNASAPKAGGPAISSSVSRDLALAVLPVAGGASSVRQTVLDSKAEQVIVYPNATTIPGENLLTVSAGASGKSSRAPSRAAVVAEMRRVLPGVRMAINPAIGENAYGVFGYATGALPGNGDGSCLYAWQVTPQQEKPSFSGHTRAAALRLRYCSTSASEEKIVGLMRGLRLRPIDTDTIDGLQMAAGTGAASDIEMFAAEIPASSRMARREVTSAVVVEEQQPGVAPEREARPIQTKVAAAEQPPEKPAAVINAVKVPMPGDAAALAETEEENNKQSVEAVESASQVPLPGKLLIANTK</sequence>
<feature type="chain" id="PRO_5045527754" description="Cellulose biosynthesis protein BcsN" evidence="1">
    <location>
        <begin position="21"/>
        <end position="322"/>
    </location>
</feature>
<keyword evidence="1" id="KW-0732">Signal</keyword>
<dbReference type="EMBL" id="JAUSVF010000001">
    <property type="protein sequence ID" value="MDQ0319222.1"/>
    <property type="molecule type" value="Genomic_DNA"/>
</dbReference>
<dbReference type="Proteomes" id="UP001230207">
    <property type="component" value="Unassembled WGS sequence"/>
</dbReference>